<dbReference type="PANTHER" id="PTHR45768">
    <property type="entry name" value="E3 UBIQUITIN-PROTEIN LIGASE RNF13-LIKE"/>
    <property type="match status" value="1"/>
</dbReference>
<keyword evidence="8 14" id="KW-0863">Zinc-finger</keyword>
<evidence type="ECO:0000259" key="16">
    <source>
        <dbReference type="PROSITE" id="PS50089"/>
    </source>
</evidence>
<dbReference type="InterPro" id="IPR013083">
    <property type="entry name" value="Znf_RING/FYVE/PHD"/>
</dbReference>
<comment type="caution">
    <text evidence="17">The sequence shown here is derived from an EMBL/GenBank/DDBJ whole genome shotgun (WGS) entry which is preliminary data.</text>
</comment>
<evidence type="ECO:0000256" key="15">
    <source>
        <dbReference type="SAM" id="Phobius"/>
    </source>
</evidence>
<dbReference type="EMBL" id="JAJJMA010171630">
    <property type="protein sequence ID" value="MCL7036768.1"/>
    <property type="molecule type" value="Genomic_DNA"/>
</dbReference>
<proteinExistence type="inferred from homology"/>
<evidence type="ECO:0000313" key="17">
    <source>
        <dbReference type="EMBL" id="MCL7036768.1"/>
    </source>
</evidence>
<evidence type="ECO:0000256" key="6">
    <source>
        <dbReference type="ARBA" id="ARBA00022692"/>
    </source>
</evidence>
<name>A0AA41VC29_PAPNU</name>
<evidence type="ECO:0000256" key="11">
    <source>
        <dbReference type="ARBA" id="ARBA00022989"/>
    </source>
</evidence>
<dbReference type="FunFam" id="3.30.40.10:FF:000187">
    <property type="entry name" value="E3 ubiquitin-protein ligase ATL6"/>
    <property type="match status" value="1"/>
</dbReference>
<sequence>MPRRITLSPSPPLNTTFEGLLQQGSNKTEASSSSSSSDSGSGSISSLLIIAIILTVVFFVSASLHMLLRYINRHCRSNTEEFEGEEDDDEVTRRIEQINNQIHSRISSRRILPAAEEEMNHINQKLIDSLPLFSFDSIKGLKSTTKDSSSIFDCAVCLSKFERKDKLRLLPNCCHAFHSECIDTWLLSNRTCPLCRATVHVEESQKILPSSSLSSRRISSASSNVGGNGDSFRIEIGSVSRRSRNLSSENIGAVVNGRSRSYSMGSFEYLVEDESEVIVVSSDQSNFGGKKEGETDTAAAADVVVREQTTGSDELAAEVGSGNGGRGWLLDYVDKIASSTSSSFSSRSFRVSGRFFTGSSRRFDGGVAGIDRRTDDNSAAVNGDGSWELEGNQRYGEEISSFFRWLSGV</sequence>
<comment type="similarity">
    <text evidence="13">Belongs to the RING-type zinc finger family. ATL subfamily.</text>
</comment>
<evidence type="ECO:0000256" key="14">
    <source>
        <dbReference type="PROSITE-ProRule" id="PRU00175"/>
    </source>
</evidence>
<keyword evidence="5" id="KW-0808">Transferase</keyword>
<dbReference type="SMART" id="SM00184">
    <property type="entry name" value="RING"/>
    <property type="match status" value="1"/>
</dbReference>
<feature type="transmembrane region" description="Helical" evidence="15">
    <location>
        <begin position="44"/>
        <end position="68"/>
    </location>
</feature>
<dbReference type="GO" id="GO:0016020">
    <property type="term" value="C:membrane"/>
    <property type="evidence" value="ECO:0007669"/>
    <property type="project" value="UniProtKB-SubCell"/>
</dbReference>
<evidence type="ECO:0000256" key="3">
    <source>
        <dbReference type="ARBA" id="ARBA00004906"/>
    </source>
</evidence>
<dbReference type="PANTHER" id="PTHR45768:SF16">
    <property type="entry name" value="E3 UBIQUITIN-PROTEIN LIGASE ATL4"/>
    <property type="match status" value="1"/>
</dbReference>
<reference evidence="17" key="1">
    <citation type="submission" date="2022-03" db="EMBL/GenBank/DDBJ databases">
        <title>A functionally conserved STORR gene fusion in Papaver species that diverged 16.8 million years ago.</title>
        <authorList>
            <person name="Catania T."/>
        </authorList>
    </citation>
    <scope>NUCLEOTIDE SEQUENCE</scope>
    <source>
        <strain evidence="17">S-191538</strain>
    </source>
</reference>
<dbReference type="EC" id="2.3.2.27" evidence="4"/>
<dbReference type="InterPro" id="IPR001841">
    <property type="entry name" value="Znf_RING"/>
</dbReference>
<dbReference type="PROSITE" id="PS50089">
    <property type="entry name" value="ZF_RING_2"/>
    <property type="match status" value="1"/>
</dbReference>
<evidence type="ECO:0000256" key="13">
    <source>
        <dbReference type="ARBA" id="ARBA00024209"/>
    </source>
</evidence>
<dbReference type="Gene3D" id="3.30.40.10">
    <property type="entry name" value="Zinc/RING finger domain, C3HC4 (zinc finger)"/>
    <property type="match status" value="1"/>
</dbReference>
<comment type="subcellular location">
    <subcellularLocation>
        <location evidence="2">Membrane</location>
        <topology evidence="2">Single-pass membrane protein</topology>
    </subcellularLocation>
</comment>
<dbReference type="Pfam" id="PF13639">
    <property type="entry name" value="zf-RING_2"/>
    <property type="match status" value="1"/>
</dbReference>
<keyword evidence="6 15" id="KW-0812">Transmembrane</keyword>
<gene>
    <name evidence="17" type="ORF">MKW94_004026</name>
</gene>
<keyword evidence="11 15" id="KW-1133">Transmembrane helix</keyword>
<evidence type="ECO:0000256" key="12">
    <source>
        <dbReference type="ARBA" id="ARBA00023136"/>
    </source>
</evidence>
<dbReference type="AlphaFoldDB" id="A0AA41VC29"/>
<keyword evidence="18" id="KW-1185">Reference proteome</keyword>
<evidence type="ECO:0000256" key="2">
    <source>
        <dbReference type="ARBA" id="ARBA00004167"/>
    </source>
</evidence>
<evidence type="ECO:0000256" key="10">
    <source>
        <dbReference type="ARBA" id="ARBA00022833"/>
    </source>
</evidence>
<evidence type="ECO:0000256" key="9">
    <source>
        <dbReference type="ARBA" id="ARBA00022786"/>
    </source>
</evidence>
<dbReference type="GO" id="GO:0008270">
    <property type="term" value="F:zinc ion binding"/>
    <property type="evidence" value="ECO:0007669"/>
    <property type="project" value="UniProtKB-KW"/>
</dbReference>
<evidence type="ECO:0000256" key="4">
    <source>
        <dbReference type="ARBA" id="ARBA00012483"/>
    </source>
</evidence>
<organism evidence="17 18">
    <name type="scientific">Papaver nudicaule</name>
    <name type="common">Iceland poppy</name>
    <dbReference type="NCBI Taxonomy" id="74823"/>
    <lineage>
        <taxon>Eukaryota</taxon>
        <taxon>Viridiplantae</taxon>
        <taxon>Streptophyta</taxon>
        <taxon>Embryophyta</taxon>
        <taxon>Tracheophyta</taxon>
        <taxon>Spermatophyta</taxon>
        <taxon>Magnoliopsida</taxon>
        <taxon>Ranunculales</taxon>
        <taxon>Papaveraceae</taxon>
        <taxon>Papaveroideae</taxon>
        <taxon>Papaver</taxon>
    </lineage>
</organism>
<evidence type="ECO:0000313" key="18">
    <source>
        <dbReference type="Proteomes" id="UP001177140"/>
    </source>
</evidence>
<keyword evidence="9" id="KW-0833">Ubl conjugation pathway</keyword>
<protein>
    <recommendedName>
        <fullName evidence="4">RING-type E3 ubiquitin transferase</fullName>
        <ecNumber evidence="4">2.3.2.27</ecNumber>
    </recommendedName>
</protein>
<dbReference type="Proteomes" id="UP001177140">
    <property type="component" value="Unassembled WGS sequence"/>
</dbReference>
<dbReference type="SUPFAM" id="SSF57850">
    <property type="entry name" value="RING/U-box"/>
    <property type="match status" value="1"/>
</dbReference>
<comment type="pathway">
    <text evidence="3">Protein modification; protein ubiquitination.</text>
</comment>
<keyword evidence="7" id="KW-0479">Metal-binding</keyword>
<keyword evidence="10" id="KW-0862">Zinc</keyword>
<keyword evidence="12 15" id="KW-0472">Membrane</keyword>
<evidence type="ECO:0000256" key="5">
    <source>
        <dbReference type="ARBA" id="ARBA00022679"/>
    </source>
</evidence>
<feature type="domain" description="RING-type" evidence="16">
    <location>
        <begin position="154"/>
        <end position="196"/>
    </location>
</feature>
<comment type="catalytic activity">
    <reaction evidence="1">
        <text>S-ubiquitinyl-[E2 ubiquitin-conjugating enzyme]-L-cysteine + [acceptor protein]-L-lysine = [E2 ubiquitin-conjugating enzyme]-L-cysteine + N(6)-ubiquitinyl-[acceptor protein]-L-lysine.</text>
        <dbReference type="EC" id="2.3.2.27"/>
    </reaction>
</comment>
<evidence type="ECO:0000256" key="8">
    <source>
        <dbReference type="ARBA" id="ARBA00022771"/>
    </source>
</evidence>
<dbReference type="GO" id="GO:0061630">
    <property type="term" value="F:ubiquitin protein ligase activity"/>
    <property type="evidence" value="ECO:0007669"/>
    <property type="project" value="UniProtKB-EC"/>
</dbReference>
<dbReference type="CDD" id="cd16461">
    <property type="entry name" value="RING-H2_EL5-like"/>
    <property type="match status" value="1"/>
</dbReference>
<evidence type="ECO:0000256" key="7">
    <source>
        <dbReference type="ARBA" id="ARBA00022723"/>
    </source>
</evidence>
<evidence type="ECO:0000256" key="1">
    <source>
        <dbReference type="ARBA" id="ARBA00000900"/>
    </source>
</evidence>
<accession>A0AA41VC29</accession>